<dbReference type="PANTHER" id="PTHR34406">
    <property type="entry name" value="PROTEIN YCEI"/>
    <property type="match status" value="1"/>
</dbReference>
<proteinExistence type="inferred from homology"/>
<gene>
    <name evidence="3" type="ORF">FY004_00960</name>
</gene>
<accession>A0A5D4JMT5</accession>
<organism evidence="3 4">
    <name type="scientific">Streptomyces parvus</name>
    <dbReference type="NCBI Taxonomy" id="66428"/>
    <lineage>
        <taxon>Bacteria</taxon>
        <taxon>Bacillati</taxon>
        <taxon>Actinomycetota</taxon>
        <taxon>Actinomycetes</taxon>
        <taxon>Kitasatosporales</taxon>
        <taxon>Streptomycetaceae</taxon>
        <taxon>Streptomyces</taxon>
    </lineage>
</organism>
<dbReference type="Pfam" id="PF04264">
    <property type="entry name" value="YceI"/>
    <property type="match status" value="1"/>
</dbReference>
<dbReference type="InterPro" id="IPR036761">
    <property type="entry name" value="TTHA0802/YceI-like_sf"/>
</dbReference>
<comment type="caution">
    <text evidence="3">The sequence shown here is derived from an EMBL/GenBank/DDBJ whole genome shotgun (WGS) entry which is preliminary data.</text>
</comment>
<dbReference type="SUPFAM" id="SSF101874">
    <property type="entry name" value="YceI-like"/>
    <property type="match status" value="1"/>
</dbReference>
<comment type="similarity">
    <text evidence="1">Belongs to the UPF0312 family.</text>
</comment>
<evidence type="ECO:0000259" key="2">
    <source>
        <dbReference type="SMART" id="SM00867"/>
    </source>
</evidence>
<dbReference type="SMART" id="SM00867">
    <property type="entry name" value="YceI"/>
    <property type="match status" value="1"/>
</dbReference>
<dbReference type="PANTHER" id="PTHR34406:SF1">
    <property type="entry name" value="PROTEIN YCEI"/>
    <property type="match status" value="1"/>
</dbReference>
<keyword evidence="4" id="KW-1185">Reference proteome</keyword>
<reference evidence="3 4" key="1">
    <citation type="submission" date="2019-08" db="EMBL/GenBank/DDBJ databases">
        <title>Draft genome for granaticin producer strain Streptomyces parvus C05.</title>
        <authorList>
            <person name="Gonzalez-Pimentel J.L."/>
        </authorList>
    </citation>
    <scope>NUCLEOTIDE SEQUENCE [LARGE SCALE GENOMIC DNA]</scope>
    <source>
        <strain evidence="3 4">C05</strain>
    </source>
</reference>
<protein>
    <submittedName>
        <fullName evidence="3">YceI family protein</fullName>
    </submittedName>
</protein>
<evidence type="ECO:0000256" key="1">
    <source>
        <dbReference type="ARBA" id="ARBA00008812"/>
    </source>
</evidence>
<dbReference type="Proteomes" id="UP000323242">
    <property type="component" value="Unassembled WGS sequence"/>
</dbReference>
<dbReference type="EMBL" id="VSZQ01000003">
    <property type="protein sequence ID" value="TYR66398.1"/>
    <property type="molecule type" value="Genomic_DNA"/>
</dbReference>
<name>A0A5D4JMT5_9ACTN</name>
<dbReference type="RefSeq" id="WP_109196050.1">
    <property type="nucleotide sequence ID" value="NZ_VSZQ01000003.1"/>
</dbReference>
<evidence type="ECO:0000313" key="4">
    <source>
        <dbReference type="Proteomes" id="UP000323242"/>
    </source>
</evidence>
<evidence type="ECO:0000313" key="3">
    <source>
        <dbReference type="EMBL" id="TYR66398.1"/>
    </source>
</evidence>
<sequence>MTTQAEQIPGYLADTWSIDQAHSDISFVVRHLGVSKVRGRFDSFEGRIVTAENPLDSSVSVTIHSASVNTNNTMRDEAVRTEDFLDVAKYPELTFVSTGIRADGDGYLIDGDLTVRGVTRSVTLDFEANGFGEGFQGMKVAGFSATTEISRKEFGVTGGQAGAMLGDKITIALEVEAVKPN</sequence>
<dbReference type="AlphaFoldDB" id="A0A5D4JMT5"/>
<dbReference type="InterPro" id="IPR007372">
    <property type="entry name" value="Lipid/polyisoprenoid-bd_YceI"/>
</dbReference>
<feature type="domain" description="Lipid/polyisoprenoid-binding YceI-like" evidence="2">
    <location>
        <begin position="15"/>
        <end position="178"/>
    </location>
</feature>
<dbReference type="Gene3D" id="2.40.128.110">
    <property type="entry name" value="Lipid/polyisoprenoid-binding, YceI-like"/>
    <property type="match status" value="1"/>
</dbReference>